<keyword evidence="3" id="KW-0678">Repressor</keyword>
<keyword evidence="6" id="KW-0804">Transcription</keyword>
<keyword evidence="11" id="KW-0966">Cell projection</keyword>
<name>A4C6H6_9GAMM</name>
<evidence type="ECO:0000256" key="2">
    <source>
        <dbReference type="ARBA" id="ARBA00017823"/>
    </source>
</evidence>
<accession>A4C6H6</accession>
<dbReference type="GO" id="GO:0044781">
    <property type="term" value="P:bacterial-type flagellum organization"/>
    <property type="evidence" value="ECO:0007669"/>
    <property type="project" value="UniProtKB-KW"/>
</dbReference>
<evidence type="ECO:0000256" key="6">
    <source>
        <dbReference type="ARBA" id="ARBA00023163"/>
    </source>
</evidence>
<keyword evidence="12" id="KW-1185">Reference proteome</keyword>
<dbReference type="SUPFAM" id="SSF101498">
    <property type="entry name" value="Anti-sigma factor FlgM"/>
    <property type="match status" value="1"/>
</dbReference>
<feature type="compositionally biased region" description="Polar residues" evidence="9">
    <location>
        <begin position="1"/>
        <end position="39"/>
    </location>
</feature>
<reference evidence="11 12" key="1">
    <citation type="submission" date="2006-02" db="EMBL/GenBank/DDBJ databases">
        <authorList>
            <person name="Moran M.A."/>
            <person name="Kjelleberg S."/>
            <person name="Egan S."/>
            <person name="Saunders N."/>
            <person name="Thomas T."/>
            <person name="Ferriera S."/>
            <person name="Johnson J."/>
            <person name="Kravitz S."/>
            <person name="Halpern A."/>
            <person name="Remington K."/>
            <person name="Beeson K."/>
            <person name="Tran B."/>
            <person name="Rogers Y.-H."/>
            <person name="Friedman R."/>
            <person name="Venter J.C."/>
        </authorList>
    </citation>
    <scope>NUCLEOTIDE SEQUENCE [LARGE SCALE GENOMIC DNA]</scope>
    <source>
        <strain evidence="11 12">D2</strain>
    </source>
</reference>
<evidence type="ECO:0000259" key="10">
    <source>
        <dbReference type="Pfam" id="PF04316"/>
    </source>
</evidence>
<dbReference type="HOGENOM" id="CLU_149304_0_1_6"/>
<evidence type="ECO:0000313" key="11">
    <source>
        <dbReference type="EMBL" id="EAR29580.1"/>
    </source>
</evidence>
<dbReference type="InterPro" id="IPR007412">
    <property type="entry name" value="FlgM"/>
</dbReference>
<evidence type="ECO:0000313" key="12">
    <source>
        <dbReference type="Proteomes" id="UP000006201"/>
    </source>
</evidence>
<evidence type="ECO:0000256" key="9">
    <source>
        <dbReference type="SAM" id="MobiDB-lite"/>
    </source>
</evidence>
<dbReference type="EMBL" id="AAOH01000002">
    <property type="protein sequence ID" value="EAR29580.1"/>
    <property type="molecule type" value="Genomic_DNA"/>
</dbReference>
<evidence type="ECO:0000256" key="3">
    <source>
        <dbReference type="ARBA" id="ARBA00022491"/>
    </source>
</evidence>
<proteinExistence type="inferred from homology"/>
<dbReference type="InterPro" id="IPR031316">
    <property type="entry name" value="FlgM_C"/>
</dbReference>
<keyword evidence="11" id="KW-0282">Flagellum</keyword>
<dbReference type="NCBIfam" id="TIGR03824">
    <property type="entry name" value="FlgM_jcvi"/>
    <property type="match status" value="1"/>
</dbReference>
<evidence type="ECO:0000256" key="4">
    <source>
        <dbReference type="ARBA" id="ARBA00022795"/>
    </source>
</evidence>
<dbReference type="InterPro" id="IPR035890">
    <property type="entry name" value="Anti-sigma-28_factor_FlgM_sf"/>
</dbReference>
<evidence type="ECO:0000256" key="5">
    <source>
        <dbReference type="ARBA" id="ARBA00023015"/>
    </source>
</evidence>
<dbReference type="eggNOG" id="COG2747">
    <property type="taxonomic scope" value="Bacteria"/>
</dbReference>
<feature type="domain" description="Anti-sigma-28 factor FlgM C-terminal" evidence="10">
    <location>
        <begin position="45"/>
        <end position="98"/>
    </location>
</feature>
<keyword evidence="4" id="KW-1005">Bacterial flagellum biogenesis</keyword>
<evidence type="ECO:0000256" key="8">
    <source>
        <dbReference type="ARBA" id="ARBA00030117"/>
    </source>
</evidence>
<sequence>MVNQVNSRNSHNVTYADNKQQTVSSDKSNAASLPQSPTAAKTPADSVVITAQAQQIKNLQVKAESTPGFDTKKMHELKKAISEGSYQIDAEKLAKNIANFEFNLYG</sequence>
<gene>
    <name evidence="11" type="ORF">PTD2_12209</name>
</gene>
<organism evidence="11 12">
    <name type="scientific">Pseudoalteromonas tunicata D2</name>
    <dbReference type="NCBI Taxonomy" id="87626"/>
    <lineage>
        <taxon>Bacteria</taxon>
        <taxon>Pseudomonadati</taxon>
        <taxon>Pseudomonadota</taxon>
        <taxon>Gammaproteobacteria</taxon>
        <taxon>Alteromonadales</taxon>
        <taxon>Pseudoalteromonadaceae</taxon>
        <taxon>Pseudoalteromonas</taxon>
    </lineage>
</organism>
<dbReference type="AlphaFoldDB" id="A4C6H6"/>
<comment type="function">
    <text evidence="7">Responsible for the coupling of flagellin expression to flagellar assembly by preventing expression of the flagellin genes when a component of the middle class of proteins is defective. It negatively regulates flagellar genes by inhibiting the activity of FliA by directly binding to FliA.</text>
</comment>
<keyword evidence="5" id="KW-0805">Transcription regulation</keyword>
<dbReference type="GO" id="GO:0045892">
    <property type="term" value="P:negative regulation of DNA-templated transcription"/>
    <property type="evidence" value="ECO:0007669"/>
    <property type="project" value="InterPro"/>
</dbReference>
<dbReference type="RefSeq" id="WP_009837454.1">
    <property type="nucleotide sequence ID" value="NZ_AAOH01000002.1"/>
</dbReference>
<feature type="region of interest" description="Disordered" evidence="9">
    <location>
        <begin position="1"/>
        <end position="45"/>
    </location>
</feature>
<evidence type="ECO:0000256" key="1">
    <source>
        <dbReference type="ARBA" id="ARBA00005322"/>
    </source>
</evidence>
<dbReference type="Pfam" id="PF04316">
    <property type="entry name" value="FlgM"/>
    <property type="match status" value="1"/>
</dbReference>
<comment type="similarity">
    <text evidence="1">Belongs to the FlgM family.</text>
</comment>
<protein>
    <recommendedName>
        <fullName evidence="2">Negative regulator of flagellin synthesis</fullName>
    </recommendedName>
    <alternativeName>
        <fullName evidence="8">Anti-sigma-28 factor</fullName>
    </alternativeName>
</protein>
<dbReference type="OrthoDB" id="5797147at2"/>
<comment type="caution">
    <text evidence="11">The sequence shown here is derived from an EMBL/GenBank/DDBJ whole genome shotgun (WGS) entry which is preliminary data.</text>
</comment>
<dbReference type="STRING" id="87626.PTD2_12209"/>
<keyword evidence="11" id="KW-0969">Cilium</keyword>
<dbReference type="Proteomes" id="UP000006201">
    <property type="component" value="Unassembled WGS sequence"/>
</dbReference>
<evidence type="ECO:0000256" key="7">
    <source>
        <dbReference type="ARBA" id="ARBA00024739"/>
    </source>
</evidence>